<dbReference type="Pfam" id="PF13460">
    <property type="entry name" value="NAD_binding_10"/>
    <property type="match status" value="1"/>
</dbReference>
<dbReference type="RefSeq" id="WP_074660275.1">
    <property type="nucleotide sequence ID" value="NZ_MUGV01000005.1"/>
</dbReference>
<organism evidence="2 3">
    <name type="scientific">Flavobacterium frigidimaris</name>
    <dbReference type="NCBI Taxonomy" id="262320"/>
    <lineage>
        <taxon>Bacteria</taxon>
        <taxon>Pseudomonadati</taxon>
        <taxon>Bacteroidota</taxon>
        <taxon>Flavobacteriia</taxon>
        <taxon>Flavobacteriales</taxon>
        <taxon>Flavobacteriaceae</taxon>
        <taxon>Flavobacterium</taxon>
    </lineage>
</organism>
<dbReference type="PANTHER" id="PTHR43355">
    <property type="entry name" value="FLAVIN REDUCTASE (NADPH)"/>
    <property type="match status" value="1"/>
</dbReference>
<name>A0ABX4BVI6_FLAFR</name>
<dbReference type="InterPro" id="IPR036291">
    <property type="entry name" value="NAD(P)-bd_dom_sf"/>
</dbReference>
<dbReference type="EMBL" id="MUGV01000005">
    <property type="protein sequence ID" value="OXA81825.1"/>
    <property type="molecule type" value="Genomic_DNA"/>
</dbReference>
<dbReference type="Gene3D" id="3.40.50.720">
    <property type="entry name" value="NAD(P)-binding Rossmann-like Domain"/>
    <property type="match status" value="1"/>
</dbReference>
<accession>A0ABX4BVI6</accession>
<dbReference type="PANTHER" id="PTHR43355:SF2">
    <property type="entry name" value="FLAVIN REDUCTASE (NADPH)"/>
    <property type="match status" value="1"/>
</dbReference>
<evidence type="ECO:0000259" key="1">
    <source>
        <dbReference type="Pfam" id="PF13460"/>
    </source>
</evidence>
<proteinExistence type="predicted"/>
<dbReference type="SUPFAM" id="SSF51735">
    <property type="entry name" value="NAD(P)-binding Rossmann-fold domains"/>
    <property type="match status" value="1"/>
</dbReference>
<sequence length="212" mass="23769">MKNIHKVAVLGGGGRTGKYLVNQLLKQGFSIKLLLRNPENFTLQHSDIEVIKGDALDSYSITLLLKDCQAVLSTVGQRKDEPLVASVATSHILKVIKDYEIQRYILLAGLNIDTPFDKKSPKTSMATDWMKTNFPIIQEDRQKAYDLLVASNVNWTQVRVPFIEFIDKNSEISVSLEDCLGEKISANDIAGFMITEMLESKYSRKSPFISAI</sequence>
<dbReference type="Proteomes" id="UP000198382">
    <property type="component" value="Unassembled WGS sequence"/>
</dbReference>
<keyword evidence="3" id="KW-1185">Reference proteome</keyword>
<dbReference type="InterPro" id="IPR016040">
    <property type="entry name" value="NAD(P)-bd_dom"/>
</dbReference>
<gene>
    <name evidence="2" type="ORF">B0A65_01995</name>
</gene>
<comment type="caution">
    <text evidence="2">The sequence shown here is derived from an EMBL/GenBank/DDBJ whole genome shotgun (WGS) entry which is preliminary data.</text>
</comment>
<reference evidence="2 3" key="1">
    <citation type="submission" date="2016-11" db="EMBL/GenBank/DDBJ databases">
        <title>Whole genomes of Flavobacteriaceae.</title>
        <authorList>
            <person name="Stine C."/>
            <person name="Li C."/>
            <person name="Tadesse D."/>
        </authorList>
    </citation>
    <scope>NUCLEOTIDE SEQUENCE [LARGE SCALE GENOMIC DNA]</scope>
    <source>
        <strain evidence="2 3">DSM 15937</strain>
    </source>
</reference>
<protein>
    <submittedName>
        <fullName evidence="2">NADH-flavin reductase</fullName>
    </submittedName>
</protein>
<evidence type="ECO:0000313" key="3">
    <source>
        <dbReference type="Proteomes" id="UP000198382"/>
    </source>
</evidence>
<feature type="domain" description="NAD(P)-binding" evidence="1">
    <location>
        <begin position="11"/>
        <end position="195"/>
    </location>
</feature>
<dbReference type="InterPro" id="IPR051606">
    <property type="entry name" value="Polyketide_Oxido-like"/>
</dbReference>
<evidence type="ECO:0000313" key="2">
    <source>
        <dbReference type="EMBL" id="OXA81825.1"/>
    </source>
</evidence>